<dbReference type="Proteomes" id="UP000002157">
    <property type="component" value="Chromosome"/>
</dbReference>
<dbReference type="eggNOG" id="COG0582">
    <property type="taxonomic scope" value="Bacteria"/>
</dbReference>
<evidence type="ECO:0000256" key="1">
    <source>
        <dbReference type="ARBA" id="ARBA00023172"/>
    </source>
</evidence>
<gene>
    <name evidence="3" type="ordered locus">PputGB1_0516</name>
</gene>
<organism evidence="3 4">
    <name type="scientific">Pseudomonas putida (strain GB-1)</name>
    <dbReference type="NCBI Taxonomy" id="76869"/>
    <lineage>
        <taxon>Bacteria</taxon>
        <taxon>Pseudomonadati</taxon>
        <taxon>Pseudomonadota</taxon>
        <taxon>Gammaproteobacteria</taxon>
        <taxon>Pseudomonadales</taxon>
        <taxon>Pseudomonadaceae</taxon>
        <taxon>Pseudomonas</taxon>
    </lineage>
</organism>
<evidence type="ECO:0000313" key="4">
    <source>
        <dbReference type="Proteomes" id="UP000002157"/>
    </source>
</evidence>
<keyword evidence="1" id="KW-0233">DNA recombination</keyword>
<dbReference type="GO" id="GO:0015074">
    <property type="term" value="P:DNA integration"/>
    <property type="evidence" value="ECO:0007669"/>
    <property type="project" value="InterPro"/>
</dbReference>
<dbReference type="GO" id="GO:0006310">
    <property type="term" value="P:DNA recombination"/>
    <property type="evidence" value="ECO:0007669"/>
    <property type="project" value="UniProtKB-KW"/>
</dbReference>
<sequence length="521" mass="57829">MTEEAVLPSRLSGYQKLPPTVSTLSGAVFDPSGKRWAFHDGLSAICVNFNRLSEYATEEFVEAAKVPLIWYAENTEASTVAAIFDNLRVLLVSIATARERLVNEIDAPLLITYRASLSSDKEWKLGGLRAFFKKWYRLGVPGVTGDAVRFLNSIRLKGVRKGTAVLTMDPLKGPLTDVERSAVHAALNDAFAVGQIPLDDYLLAWLCLLLGQRNIQFAMLKVCDISEIDKSDGRKEYVLRVPRVKQATAEARREQFKDRLITPSIGKLLVSHANSILERFKDKREFLDAPSQAPLFPKKNSMSCARPNFHDHSSPEAIGHRVKSVFSALHVRSERTGEPIKVTSKRLRHTVATSAAREGHGELIIAELLDHSDTQNVGVYVKATPEIVERIDHAIALHMAPLAHAFAGVIINDESLAIRGDDPRSRIVDPRFDASMKPMGNCSRCGSCGFMAPIACYTCKSFQAWIDGPHEAVLEYLLSERDRLMSGVDTRIATINDRTILAVAEVIRQIRETRKEEGDVC</sequence>
<dbReference type="EMBL" id="CP000926">
    <property type="protein sequence ID" value="ABY96427.1"/>
    <property type="molecule type" value="Genomic_DNA"/>
</dbReference>
<proteinExistence type="predicted"/>
<dbReference type="PROSITE" id="PS51898">
    <property type="entry name" value="TYR_RECOMBINASE"/>
    <property type="match status" value="1"/>
</dbReference>
<dbReference type="HOGENOM" id="CLU_037605_1_0_6"/>
<evidence type="ECO:0000259" key="2">
    <source>
        <dbReference type="PROSITE" id="PS51898"/>
    </source>
</evidence>
<dbReference type="InterPro" id="IPR013762">
    <property type="entry name" value="Integrase-like_cat_sf"/>
</dbReference>
<reference evidence="3 4" key="1">
    <citation type="submission" date="2008-01" db="EMBL/GenBank/DDBJ databases">
        <title>Complete sequence of Pseudomonas putida GB-1.</title>
        <authorList>
            <consortium name="US DOE Joint Genome Institute"/>
            <person name="Copeland A."/>
            <person name="Lucas S."/>
            <person name="Lapidus A."/>
            <person name="Barry K."/>
            <person name="Glavina del Rio T."/>
            <person name="Dalin E."/>
            <person name="Tice H."/>
            <person name="Pitluck S."/>
            <person name="Bruce D."/>
            <person name="Goodwin L."/>
            <person name="Chertkov O."/>
            <person name="Brettin T."/>
            <person name="Detter J.C."/>
            <person name="Han C."/>
            <person name="Kuske C.R."/>
            <person name="Schmutz J."/>
            <person name="Larimer F."/>
            <person name="Land M."/>
            <person name="Hauser L."/>
            <person name="Kyrpides N."/>
            <person name="Kim E."/>
            <person name="McCarthy J.K."/>
            <person name="Richardson P."/>
        </authorList>
    </citation>
    <scope>NUCLEOTIDE SEQUENCE [LARGE SCALE GENOMIC DNA]</scope>
    <source>
        <strain evidence="3 4">GB-1</strain>
    </source>
</reference>
<dbReference type="NCBIfam" id="NF041502">
    <property type="entry name" value="integrase_1"/>
    <property type="match status" value="1"/>
</dbReference>
<dbReference type="InterPro" id="IPR048120">
    <property type="entry name" value="Integrase-like"/>
</dbReference>
<dbReference type="InterPro" id="IPR011010">
    <property type="entry name" value="DNA_brk_join_enz"/>
</dbReference>
<dbReference type="InterPro" id="IPR002104">
    <property type="entry name" value="Integrase_catalytic"/>
</dbReference>
<evidence type="ECO:0000313" key="3">
    <source>
        <dbReference type="EMBL" id="ABY96427.1"/>
    </source>
</evidence>
<protein>
    <submittedName>
        <fullName evidence="3">Integrase family protein</fullName>
    </submittedName>
</protein>
<dbReference type="RefSeq" id="WP_012270243.1">
    <property type="nucleotide sequence ID" value="NC_010322.1"/>
</dbReference>
<accession>B0KK99</accession>
<dbReference type="AlphaFoldDB" id="B0KK99"/>
<dbReference type="SUPFAM" id="SSF56349">
    <property type="entry name" value="DNA breaking-rejoining enzymes"/>
    <property type="match status" value="1"/>
</dbReference>
<feature type="domain" description="Tyr recombinase" evidence="2">
    <location>
        <begin position="170"/>
        <end position="393"/>
    </location>
</feature>
<dbReference type="GO" id="GO:0003677">
    <property type="term" value="F:DNA binding"/>
    <property type="evidence" value="ECO:0007669"/>
    <property type="project" value="InterPro"/>
</dbReference>
<dbReference type="KEGG" id="ppg:PputGB1_0516"/>
<dbReference type="Gene3D" id="1.10.443.10">
    <property type="entry name" value="Intergrase catalytic core"/>
    <property type="match status" value="1"/>
</dbReference>
<name>B0KK99_PSEPG</name>